<evidence type="ECO:0000259" key="1">
    <source>
        <dbReference type="Pfam" id="PF00144"/>
    </source>
</evidence>
<proteinExistence type="predicted"/>
<dbReference type="SUPFAM" id="SSF56601">
    <property type="entry name" value="beta-lactamase/transpeptidase-like"/>
    <property type="match status" value="1"/>
</dbReference>
<dbReference type="InterPro" id="IPR052907">
    <property type="entry name" value="Beta-lactamase/esterase"/>
</dbReference>
<dbReference type="Pfam" id="PF00144">
    <property type="entry name" value="Beta-lactamase"/>
    <property type="match status" value="1"/>
</dbReference>
<dbReference type="PANTHER" id="PTHR43319">
    <property type="entry name" value="BETA-LACTAMASE-RELATED"/>
    <property type="match status" value="1"/>
</dbReference>
<feature type="domain" description="Beta-lactamase-related" evidence="1">
    <location>
        <begin position="9"/>
        <end position="349"/>
    </location>
</feature>
<reference evidence="2" key="1">
    <citation type="submission" date="2023-03" db="EMBL/GenBank/DDBJ databases">
        <title>Actinorhabdospora filicis NBRC 111898.</title>
        <authorList>
            <person name="Ichikawa N."/>
            <person name="Sato H."/>
            <person name="Tonouchi N."/>
        </authorList>
    </citation>
    <scope>NUCLEOTIDE SEQUENCE</scope>
    <source>
        <strain evidence="2">NBRC 111898</strain>
    </source>
</reference>
<evidence type="ECO:0000313" key="3">
    <source>
        <dbReference type="Proteomes" id="UP001165079"/>
    </source>
</evidence>
<gene>
    <name evidence="2" type="ORF">Afil01_03970</name>
</gene>
<comment type="caution">
    <text evidence="2">The sequence shown here is derived from an EMBL/GenBank/DDBJ whole genome shotgun (WGS) entry which is preliminary data.</text>
</comment>
<accession>A0A9W6W8E5</accession>
<dbReference type="Gene3D" id="3.40.710.10">
    <property type="entry name" value="DD-peptidase/beta-lactamase superfamily"/>
    <property type="match status" value="1"/>
</dbReference>
<sequence>MSQLATRVQKLIDTLVAEGVETGVQVAVRHHGEVLVDVVAGEAAPGRPMERDTLVPSHSTGKGVTATVVHVLAERGALGYDTPIAAHWPEFAANGKAGTTLRHALAHQAGVPHLPHDLTPETLVDWDAMCAILEAAEPMWEPGTAHGYHGWTFGWLLGETVRRATGRTIGEVLAEEVAAPLGVPGELYIGVPKEELGRVAYLSDGNWNALVERMMAAGFDVIVPDRARPTAELTNRPEVVGAELAAQGTVTARALAKMYAALLGEVDGVRLVSPERLAEIGAEATTGDDRIFGRPQQKALGWFTGFPQGAERPGTFGMNGSGGSVGFADPVNGLAVAITKNHMNVGPHTAAAVVTAAVYEELGL</sequence>
<dbReference type="Proteomes" id="UP001165079">
    <property type="component" value="Unassembled WGS sequence"/>
</dbReference>
<evidence type="ECO:0000313" key="2">
    <source>
        <dbReference type="EMBL" id="GLZ75590.1"/>
    </source>
</evidence>
<dbReference type="InterPro" id="IPR012338">
    <property type="entry name" value="Beta-lactam/transpept-like"/>
</dbReference>
<dbReference type="PANTHER" id="PTHR43319:SF3">
    <property type="entry name" value="BETA-LACTAMASE-RELATED DOMAIN-CONTAINING PROTEIN"/>
    <property type="match status" value="1"/>
</dbReference>
<dbReference type="RefSeq" id="WP_285660833.1">
    <property type="nucleotide sequence ID" value="NZ_BSTX01000001.1"/>
</dbReference>
<dbReference type="InterPro" id="IPR001466">
    <property type="entry name" value="Beta-lactam-related"/>
</dbReference>
<dbReference type="AlphaFoldDB" id="A0A9W6W8E5"/>
<organism evidence="2 3">
    <name type="scientific">Actinorhabdospora filicis</name>
    <dbReference type="NCBI Taxonomy" id="1785913"/>
    <lineage>
        <taxon>Bacteria</taxon>
        <taxon>Bacillati</taxon>
        <taxon>Actinomycetota</taxon>
        <taxon>Actinomycetes</taxon>
        <taxon>Micromonosporales</taxon>
        <taxon>Micromonosporaceae</taxon>
        <taxon>Actinorhabdospora</taxon>
    </lineage>
</organism>
<protein>
    <submittedName>
        <fullName evidence="2">Esterase</fullName>
    </submittedName>
</protein>
<name>A0A9W6W8E5_9ACTN</name>
<dbReference type="EMBL" id="BSTX01000001">
    <property type="protein sequence ID" value="GLZ75590.1"/>
    <property type="molecule type" value="Genomic_DNA"/>
</dbReference>
<keyword evidence="3" id="KW-1185">Reference proteome</keyword>